<proteinExistence type="predicted"/>
<protein>
    <submittedName>
        <fullName evidence="2">Minichromosome maintenance component complex 9-like protein</fullName>
    </submittedName>
</protein>
<dbReference type="PANTHER" id="PTHR11630">
    <property type="entry name" value="DNA REPLICATION LICENSING FACTOR MCM FAMILY MEMBER"/>
    <property type="match status" value="1"/>
</dbReference>
<dbReference type="Proteomes" id="UP000243348">
    <property type="component" value="Nucleomorph 2"/>
</dbReference>
<dbReference type="GO" id="GO:0003697">
    <property type="term" value="F:single-stranded DNA binding"/>
    <property type="evidence" value="ECO:0007669"/>
    <property type="project" value="TreeGrafter"/>
</dbReference>
<evidence type="ECO:0000313" key="2">
    <source>
        <dbReference type="EMBL" id="AFP65397.1"/>
    </source>
</evidence>
<dbReference type="GO" id="GO:0016787">
    <property type="term" value="F:hydrolase activity"/>
    <property type="evidence" value="ECO:0007669"/>
    <property type="project" value="UniProtKB-KW"/>
</dbReference>
<sequence length="676" mass="80208">MCPKEFLQVFILSVNKINISPRLKSFLKKINHRDKSFLIDKVICINGFLASNIFLIPLKISSAIKLFEKYLSIKLEKFFTKNFKKKRKIFPPLNYSWAIIKKYLPKTNIFDPKKVGQMTLIQGLILQIKSPMIKKITKIEFLNGGVDAEIKSNSWGASINLVKNFRSNLTKKKNKKYLIKYQEAKILILKFQIDLKQKKTFSNVLVFFVGKMVGKFNLGSNVSILGIIKKKNYNHAYPLRNTFKTDFIMETVFLKIEKKKTKKKKYHEIYTNSLIDFGNIWQDSKIRSFCYVTRNSLFVSFFHTNEFSFFTKFIFLLSLIGGCTQLTSKNQKIRGSINCCIIDKSNKQKYYFLKEFQDFWRDNILFSDFKHDRHIVETGNFKNKAEVHPKTEVFSKSGTVILDNYKILEEKILLFLKNYQKKIQLNFLNNDATMKFKTLSSIFFIIKGEEFFKENFRNLNKSFSIDSCFSDESKFNFYKFIKNFDTFFFIRDNDKFFKKKNVSFFFLFQKIFSSNIIQFFFFPWKKNLRKWSMCKLGKFINFVKSFVDPVLEKKAENYLIKWYLIKNFNYSNIERKIVIFEKLVRISQANARFFWRDVATIQDCIIGVYVVNNNFFLTKKLDFFYNDFHFPHRKVSSNIVIKNFQKITSKNIVNSSGDFFSLAGGNLAKNLKKFKS</sequence>
<dbReference type="GO" id="GO:0005634">
    <property type="term" value="C:nucleus"/>
    <property type="evidence" value="ECO:0007669"/>
    <property type="project" value="UniProtKB-SubCell"/>
</dbReference>
<dbReference type="InterPro" id="IPR027417">
    <property type="entry name" value="P-loop_NTPase"/>
</dbReference>
<dbReference type="GO" id="GO:0017116">
    <property type="term" value="F:single-stranded DNA helicase activity"/>
    <property type="evidence" value="ECO:0007669"/>
    <property type="project" value="TreeGrafter"/>
</dbReference>
<organism evidence="2 3">
    <name type="scientific">Chroomonas mesostigmatica CCMP1168</name>
    <dbReference type="NCBI Taxonomy" id="1195612"/>
    <lineage>
        <taxon>Eukaryota</taxon>
        <taxon>Cryptophyceae</taxon>
        <taxon>Pyrenomonadales</taxon>
        <taxon>Chroomonadaceae</taxon>
        <taxon>Chroomonas</taxon>
    </lineage>
</organism>
<accession>J7G1N6</accession>
<dbReference type="EMBL" id="CP003681">
    <property type="protein sequence ID" value="AFP65397.1"/>
    <property type="molecule type" value="Genomic_DNA"/>
</dbReference>
<dbReference type="GO" id="GO:0005524">
    <property type="term" value="F:ATP binding"/>
    <property type="evidence" value="ECO:0007669"/>
    <property type="project" value="InterPro"/>
</dbReference>
<dbReference type="GO" id="GO:0000724">
    <property type="term" value="P:double-strand break repair via homologous recombination"/>
    <property type="evidence" value="ECO:0007669"/>
    <property type="project" value="TreeGrafter"/>
</dbReference>
<keyword evidence="2" id="KW-0542">Nucleomorph</keyword>
<name>J7G1N6_9CRYP</name>
<comment type="subcellular location">
    <subcellularLocation>
        <location evidence="1">Plastid</location>
        <location evidence="1">Chloroplast</location>
    </subcellularLocation>
</comment>
<evidence type="ECO:0000256" key="1">
    <source>
        <dbReference type="ARBA" id="ARBA00004229"/>
    </source>
</evidence>
<geneLocation type="nucleomorph" evidence="2"/>
<dbReference type="GO" id="GO:0009507">
    <property type="term" value="C:chloroplast"/>
    <property type="evidence" value="ECO:0007669"/>
    <property type="project" value="UniProtKB-SubCell"/>
</dbReference>
<dbReference type="AlphaFoldDB" id="J7G1N6"/>
<dbReference type="PANTHER" id="PTHR11630:SF48">
    <property type="entry name" value="DNA HELICASE MCM9"/>
    <property type="match status" value="1"/>
</dbReference>
<dbReference type="Gene3D" id="3.40.50.300">
    <property type="entry name" value="P-loop containing nucleotide triphosphate hydrolases"/>
    <property type="match status" value="1"/>
</dbReference>
<gene>
    <name evidence="2" type="primary">mcm9</name>
    <name evidence="2" type="ORF">CMESO_224</name>
</gene>
<reference evidence="2 3" key="1">
    <citation type="journal article" date="2012" name="Genome Biol. Evol.">
        <title>Nucleomorph genome sequence of the cryptophyte alga Chroomonas mesostigmatica CCMP1168 reveals lineage-specific gene loss and genome complexity.</title>
        <authorList>
            <person name="Moore C.E."/>
            <person name="Curtis B."/>
            <person name="Mills T."/>
            <person name="Tanifuji G."/>
            <person name="Archibald J.M."/>
        </authorList>
    </citation>
    <scope>NUCLEOTIDE SEQUENCE [LARGE SCALE GENOMIC DNA]</scope>
    <source>
        <strain evidence="2 3">CCMP1168</strain>
    </source>
</reference>
<dbReference type="InterPro" id="IPR031327">
    <property type="entry name" value="MCM"/>
</dbReference>
<evidence type="ECO:0000313" key="3">
    <source>
        <dbReference type="Proteomes" id="UP000243348"/>
    </source>
</evidence>
<dbReference type="GO" id="GO:0042555">
    <property type="term" value="C:MCM complex"/>
    <property type="evidence" value="ECO:0007669"/>
    <property type="project" value="TreeGrafter"/>
</dbReference>